<sequence length="102" mass="11923">MSRTIASNNQLPYNKISIEIPRKDNEYYNQFERILNINNCNDVVDIFLIKDTNKEPSTYKQAIEGPEAEQWIHSMREEVEELIKQNTWELTPLPEGRKALGG</sequence>
<evidence type="ECO:0000313" key="2">
    <source>
        <dbReference type="Proteomes" id="UP001321760"/>
    </source>
</evidence>
<name>A0AAV9GGS1_9PEZI</name>
<comment type="caution">
    <text evidence="1">The sequence shown here is derived from an EMBL/GenBank/DDBJ whole genome shotgun (WGS) entry which is preliminary data.</text>
</comment>
<reference evidence="1" key="2">
    <citation type="submission" date="2023-05" db="EMBL/GenBank/DDBJ databases">
        <authorList>
            <consortium name="Lawrence Berkeley National Laboratory"/>
            <person name="Steindorff A."/>
            <person name="Hensen N."/>
            <person name="Bonometti L."/>
            <person name="Westerberg I."/>
            <person name="Brannstrom I.O."/>
            <person name="Guillou S."/>
            <person name="Cros-Aarteil S."/>
            <person name="Calhoun S."/>
            <person name="Haridas S."/>
            <person name="Kuo A."/>
            <person name="Mondo S."/>
            <person name="Pangilinan J."/>
            <person name="Riley R."/>
            <person name="Labutti K."/>
            <person name="Andreopoulos B."/>
            <person name="Lipzen A."/>
            <person name="Chen C."/>
            <person name="Yanf M."/>
            <person name="Daum C."/>
            <person name="Ng V."/>
            <person name="Clum A."/>
            <person name="Ohm R."/>
            <person name="Martin F."/>
            <person name="Silar P."/>
            <person name="Natvig D."/>
            <person name="Lalanne C."/>
            <person name="Gautier V."/>
            <person name="Ament-Velasquez S.L."/>
            <person name="Kruys A."/>
            <person name="Hutchinson M.I."/>
            <person name="Powell A.J."/>
            <person name="Barry K."/>
            <person name="Miller A.N."/>
            <person name="Grigoriev I.V."/>
            <person name="Debuchy R."/>
            <person name="Gladieux P."/>
            <person name="Thoren M.H."/>
            <person name="Johannesson H."/>
        </authorList>
    </citation>
    <scope>NUCLEOTIDE SEQUENCE</scope>
    <source>
        <strain evidence="1">PSN243</strain>
    </source>
</reference>
<proteinExistence type="predicted"/>
<dbReference type="Proteomes" id="UP001321760">
    <property type="component" value="Unassembled WGS sequence"/>
</dbReference>
<dbReference type="AlphaFoldDB" id="A0AAV9GGS1"/>
<gene>
    <name evidence="1" type="ORF">QBC34DRAFT_302890</name>
</gene>
<accession>A0AAV9GGS1</accession>
<reference evidence="1" key="1">
    <citation type="journal article" date="2023" name="Mol. Phylogenet. Evol.">
        <title>Genome-scale phylogeny and comparative genomics of the fungal order Sordariales.</title>
        <authorList>
            <person name="Hensen N."/>
            <person name="Bonometti L."/>
            <person name="Westerberg I."/>
            <person name="Brannstrom I.O."/>
            <person name="Guillou S."/>
            <person name="Cros-Aarteil S."/>
            <person name="Calhoun S."/>
            <person name="Haridas S."/>
            <person name="Kuo A."/>
            <person name="Mondo S."/>
            <person name="Pangilinan J."/>
            <person name="Riley R."/>
            <person name="LaButti K."/>
            <person name="Andreopoulos B."/>
            <person name="Lipzen A."/>
            <person name="Chen C."/>
            <person name="Yan M."/>
            <person name="Daum C."/>
            <person name="Ng V."/>
            <person name="Clum A."/>
            <person name="Steindorff A."/>
            <person name="Ohm R.A."/>
            <person name="Martin F."/>
            <person name="Silar P."/>
            <person name="Natvig D.O."/>
            <person name="Lalanne C."/>
            <person name="Gautier V."/>
            <person name="Ament-Velasquez S.L."/>
            <person name="Kruys A."/>
            <person name="Hutchinson M.I."/>
            <person name="Powell A.J."/>
            <person name="Barry K."/>
            <person name="Miller A.N."/>
            <person name="Grigoriev I.V."/>
            <person name="Debuchy R."/>
            <person name="Gladieux P."/>
            <person name="Hiltunen Thoren M."/>
            <person name="Johannesson H."/>
        </authorList>
    </citation>
    <scope>NUCLEOTIDE SEQUENCE</scope>
    <source>
        <strain evidence="1">PSN243</strain>
    </source>
</reference>
<organism evidence="1 2">
    <name type="scientific">Podospora aff. communis PSN243</name>
    <dbReference type="NCBI Taxonomy" id="3040156"/>
    <lineage>
        <taxon>Eukaryota</taxon>
        <taxon>Fungi</taxon>
        <taxon>Dikarya</taxon>
        <taxon>Ascomycota</taxon>
        <taxon>Pezizomycotina</taxon>
        <taxon>Sordariomycetes</taxon>
        <taxon>Sordariomycetidae</taxon>
        <taxon>Sordariales</taxon>
        <taxon>Podosporaceae</taxon>
        <taxon>Podospora</taxon>
    </lineage>
</organism>
<feature type="non-terminal residue" evidence="1">
    <location>
        <position position="102"/>
    </location>
</feature>
<dbReference type="EMBL" id="MU865948">
    <property type="protein sequence ID" value="KAK4447713.1"/>
    <property type="molecule type" value="Genomic_DNA"/>
</dbReference>
<protein>
    <submittedName>
        <fullName evidence="1">Uncharacterized protein</fullName>
    </submittedName>
</protein>
<keyword evidence="2" id="KW-1185">Reference proteome</keyword>
<evidence type="ECO:0000313" key="1">
    <source>
        <dbReference type="EMBL" id="KAK4447713.1"/>
    </source>
</evidence>